<dbReference type="PANTHER" id="PTHR32305">
    <property type="match status" value="1"/>
</dbReference>
<organism evidence="2 3">
    <name type="scientific">Pseudomonas chlororaphis</name>
    <dbReference type="NCBI Taxonomy" id="587753"/>
    <lineage>
        <taxon>Bacteria</taxon>
        <taxon>Pseudomonadati</taxon>
        <taxon>Pseudomonadota</taxon>
        <taxon>Gammaproteobacteria</taxon>
        <taxon>Pseudomonadales</taxon>
        <taxon>Pseudomonadaceae</taxon>
        <taxon>Pseudomonas</taxon>
    </lineage>
</organism>
<dbReference type="RefSeq" id="WP_124320342.1">
    <property type="nucleotide sequence ID" value="NZ_CP027753.1"/>
</dbReference>
<protein>
    <submittedName>
        <fullName evidence="2">Insecticidal toxin complex</fullName>
    </submittedName>
</protein>
<dbReference type="InterPro" id="IPR050708">
    <property type="entry name" value="T6SS_VgrG/RHS"/>
</dbReference>
<feature type="compositionally biased region" description="Low complexity" evidence="1">
    <location>
        <begin position="743"/>
        <end position="754"/>
    </location>
</feature>
<proteinExistence type="predicted"/>
<feature type="region of interest" description="Disordered" evidence="1">
    <location>
        <begin position="715"/>
        <end position="755"/>
    </location>
</feature>
<sequence length="937" mass="104192">MNIPDIARICHGTPTFQVMGNRGQMIRSLNYNRTPDAPNVLDEYITRQVVNARGFTVSQIDPRLFHERSEQPNFTYQVSLSGQLLCSDSVDAGRQYLLPDAEGRAYWMQDGRGTRRQFSYDLLGRPVSKVEQAAGQVAHLSERWIYGSRNVSSANNLRGQLLEQQDPAGVQRTAGYSLHGQPLSLARQLLKSIEPINDWSADPLLGSQVHTTHWQYTALGEHQVQVDAQGNAQQSVYDVAGQLSACLLKPSGQTQALALQLVEYTASGQKRRTKQGNGVVTEYVYAPETQRLRQVTSRRPAKNGRPVLLQDLAYEYDPVGNILSVTDHSKDVRYFANQIVAPVSRYGYDALYQLASASGRESAGLQDRGAQLPDWQHFPKDAGQLLNYSETYTYDRSGNLIDLEHIGAARYHRKMVVSTTANRAFPSTQKQPLQASDVPGYFDPCGNLKQLSQGRSSLQWDARNQLQQVTLVQRNEEHDLETYQYGGDGQRVRKQRQRLTSGTRRREEVIYLPGLELRTHYVNDQAEETLAVISVGSVRLLHWDTPPAGMKNDALHYSLDNHLGSSVMELDGQADLITAEEYYPFGGTACWLARSKVEAGYKTVRYSGKERDETGLYYYGYRYYAPWLGRWINPDPAGTVDGLNLYRMVRNNPIALFDSDGLAPVDEKPMTVAERMKLFSTPAPQAAAQSVSPRRLTPVLAPKPSIETKPLVLTPALPSSGQAANAGGTPPKELKLSAPQQRTTSAEVVTASTTQPRTKFTRPLYRADHRTYEDLQENYSEGFKAWVPLDTEQARKFVNFFVGGRDTSGLPKDLIGDIEALGKKPRLRDLSSYIKYKKDHSTVWVSTAINTAAGGQSSDAQLYEISMELNEFKIGRGGLEALTGGRSSNTEPSLLLDGSTIDDSKIIALNHGPTEDAEISFLTPIPMKNIKPYKGGS</sequence>
<dbReference type="AlphaFoldDB" id="A0A3G7TPA4"/>
<evidence type="ECO:0000313" key="2">
    <source>
        <dbReference type="EMBL" id="AZE48348.1"/>
    </source>
</evidence>
<name>A0A3G7TPA4_9PSED</name>
<evidence type="ECO:0000256" key="1">
    <source>
        <dbReference type="SAM" id="MobiDB-lite"/>
    </source>
</evidence>
<dbReference type="Proteomes" id="UP000268048">
    <property type="component" value="Chromosome"/>
</dbReference>
<reference evidence="2 3" key="1">
    <citation type="submission" date="2018-03" db="EMBL/GenBank/DDBJ databases">
        <title>Diversity of phytobeneficial traits revealed by whole-genome analysis of worldwide-isolated phenazine-producing Pseudomonas spp.</title>
        <authorList>
            <person name="Biessy A."/>
            <person name="Novinscak A."/>
            <person name="Blom J."/>
            <person name="Leger G."/>
            <person name="Thomashow L.S."/>
            <person name="Cazorla F.M."/>
            <person name="Josic D."/>
            <person name="Filion M."/>
        </authorList>
    </citation>
    <scope>NUCLEOTIDE SEQUENCE [LARGE SCALE GENOMIC DNA]</scope>
    <source>
        <strain evidence="2 3">B25</strain>
    </source>
</reference>
<dbReference type="PANTHER" id="PTHR32305:SF15">
    <property type="entry name" value="PROTEIN RHSA-RELATED"/>
    <property type="match status" value="1"/>
</dbReference>
<evidence type="ECO:0000313" key="3">
    <source>
        <dbReference type="Proteomes" id="UP000268048"/>
    </source>
</evidence>
<dbReference type="Gene3D" id="2.180.10.10">
    <property type="entry name" value="RHS repeat-associated core"/>
    <property type="match status" value="1"/>
</dbReference>
<dbReference type="EMBL" id="CP027753">
    <property type="protein sequence ID" value="AZE48348.1"/>
    <property type="molecule type" value="Genomic_DNA"/>
</dbReference>
<accession>A0A3G7TPA4</accession>
<dbReference type="InterPro" id="IPR022385">
    <property type="entry name" value="Rhs_assc_core"/>
</dbReference>
<dbReference type="NCBIfam" id="TIGR03696">
    <property type="entry name" value="Rhs_assc_core"/>
    <property type="match status" value="1"/>
</dbReference>
<gene>
    <name evidence="2" type="ORF">C4K04_2676</name>
</gene>